<proteinExistence type="predicted"/>
<evidence type="ECO:0000313" key="1">
    <source>
        <dbReference type="EMBL" id="QTA38181.1"/>
    </source>
</evidence>
<dbReference type="EMBL" id="CP071446">
    <property type="protein sequence ID" value="QTA38181.1"/>
    <property type="molecule type" value="Genomic_DNA"/>
</dbReference>
<dbReference type="Proteomes" id="UP000671862">
    <property type="component" value="Chromosome"/>
</dbReference>
<keyword evidence="2" id="KW-1185">Reference proteome</keyword>
<reference evidence="1 2" key="1">
    <citation type="submission" date="2021-03" db="EMBL/GenBank/DDBJ databases">
        <title>Thermosipho ferrireducens sp.nov., an anaerobic thermophilic iron-reducing bacterium isolated from a deep-sea hydrothermal sulfide deposits.</title>
        <authorList>
            <person name="Zeng X."/>
            <person name="Chen Y."/>
            <person name="Shao Z."/>
        </authorList>
    </citation>
    <scope>NUCLEOTIDE SEQUENCE [LARGE SCALE GENOMIC DNA]</scope>
    <source>
        <strain evidence="1 2">JL129W03</strain>
    </source>
</reference>
<sequence length="196" mass="22375">MAYENEKVLVVPTDDVIKLCNGKIGLVEVEEVEILKLIKEAGFFIDREKAEFDETIRQVIPYILLKENNKYLLFKRTSAQGEKRLHGKITIGVGGHINTDDSLNPIDAFKKGMQREIAEEVNVKVLNMNYIGVINITDNAVSRVHVGVCYEAEIEYYGLVEKDKFIEIFSEAPEIYNKEMEGWSKAVVKHLGHMQK</sequence>
<dbReference type="InterPro" id="IPR015797">
    <property type="entry name" value="NUDIX_hydrolase-like_dom_sf"/>
</dbReference>
<dbReference type="RefSeq" id="WP_207566902.1">
    <property type="nucleotide sequence ID" value="NZ_CP071446.1"/>
</dbReference>
<protein>
    <submittedName>
        <fullName evidence="1">DNA mismatch repair protein MutT</fullName>
    </submittedName>
</protein>
<gene>
    <name evidence="1" type="ORF">JYK00_01170</name>
</gene>
<organism evidence="1 2">
    <name type="scientific">Thermosipho ferrireducens</name>
    <dbReference type="NCBI Taxonomy" id="2571116"/>
    <lineage>
        <taxon>Bacteria</taxon>
        <taxon>Thermotogati</taxon>
        <taxon>Thermotogota</taxon>
        <taxon>Thermotogae</taxon>
        <taxon>Thermotogales</taxon>
        <taxon>Fervidobacteriaceae</taxon>
        <taxon>Thermosipho</taxon>
    </lineage>
</organism>
<evidence type="ECO:0000313" key="2">
    <source>
        <dbReference type="Proteomes" id="UP000671862"/>
    </source>
</evidence>
<dbReference type="SUPFAM" id="SSF55811">
    <property type="entry name" value="Nudix"/>
    <property type="match status" value="1"/>
</dbReference>
<name>A0ABX7S8M5_9BACT</name>
<dbReference type="Gene3D" id="3.90.79.10">
    <property type="entry name" value="Nucleoside Triphosphate Pyrophosphohydrolase"/>
    <property type="match status" value="1"/>
</dbReference>
<accession>A0ABX7S8M5</accession>